<accession>A0ABS4JSR3</accession>
<protein>
    <recommendedName>
        <fullName evidence="4">HTH araC/xylS-type domain-containing protein</fullName>
    </recommendedName>
</protein>
<dbReference type="RefSeq" id="WP_209466710.1">
    <property type="nucleotide sequence ID" value="NZ_JAGGLG010000015.1"/>
</dbReference>
<evidence type="ECO:0000256" key="1">
    <source>
        <dbReference type="SAM" id="MobiDB-lite"/>
    </source>
</evidence>
<name>A0ABS4JSR3_9FIRM</name>
<keyword evidence="3" id="KW-1185">Reference proteome</keyword>
<evidence type="ECO:0000313" key="3">
    <source>
        <dbReference type="Proteomes" id="UP001519289"/>
    </source>
</evidence>
<sequence length="126" mass="14028">MAETAAAGRGEAYYSTARTLGTGTTSTVTLQIWRLLDDFLVQHGRAMSATELSEATGLTVEQIDQIFAQEYYQKHYGFRRFNSLEEWRAWALETGVLYNPELHKPDPVPEEEAPAQEEGAAGESEA</sequence>
<evidence type="ECO:0000313" key="2">
    <source>
        <dbReference type="EMBL" id="MBP2018581.1"/>
    </source>
</evidence>
<feature type="region of interest" description="Disordered" evidence="1">
    <location>
        <begin position="100"/>
        <end position="126"/>
    </location>
</feature>
<reference evidence="2 3" key="1">
    <citation type="submission" date="2021-03" db="EMBL/GenBank/DDBJ databases">
        <title>Genomic Encyclopedia of Type Strains, Phase IV (KMG-IV): sequencing the most valuable type-strain genomes for metagenomic binning, comparative biology and taxonomic classification.</title>
        <authorList>
            <person name="Goeker M."/>
        </authorList>
    </citation>
    <scope>NUCLEOTIDE SEQUENCE [LARGE SCALE GENOMIC DNA]</scope>
    <source>
        <strain evidence="2 3">DSM 27138</strain>
    </source>
</reference>
<proteinExistence type="predicted"/>
<evidence type="ECO:0008006" key="4">
    <source>
        <dbReference type="Google" id="ProtNLM"/>
    </source>
</evidence>
<dbReference type="Proteomes" id="UP001519289">
    <property type="component" value="Unassembled WGS sequence"/>
</dbReference>
<feature type="compositionally biased region" description="Low complexity" evidence="1">
    <location>
        <begin position="116"/>
        <end position="126"/>
    </location>
</feature>
<comment type="caution">
    <text evidence="2">The sequence shown here is derived from an EMBL/GenBank/DDBJ whole genome shotgun (WGS) entry which is preliminary data.</text>
</comment>
<dbReference type="EMBL" id="JAGGLG010000015">
    <property type="protein sequence ID" value="MBP2018581.1"/>
    <property type="molecule type" value="Genomic_DNA"/>
</dbReference>
<gene>
    <name evidence="2" type="ORF">J2Z79_001996</name>
</gene>
<organism evidence="2 3">
    <name type="scientific">Symbiobacterium terraclitae</name>
    <dbReference type="NCBI Taxonomy" id="557451"/>
    <lineage>
        <taxon>Bacteria</taxon>
        <taxon>Bacillati</taxon>
        <taxon>Bacillota</taxon>
        <taxon>Clostridia</taxon>
        <taxon>Eubacteriales</taxon>
        <taxon>Symbiobacteriaceae</taxon>
        <taxon>Symbiobacterium</taxon>
    </lineage>
</organism>